<dbReference type="EMBL" id="JAUPFM010000005">
    <property type="protein sequence ID" value="KAK2851921.1"/>
    <property type="molecule type" value="Genomic_DNA"/>
</dbReference>
<evidence type="ECO:0000313" key="2">
    <source>
        <dbReference type="EMBL" id="KAK2851921.1"/>
    </source>
</evidence>
<dbReference type="AlphaFoldDB" id="A0AA88SX24"/>
<gene>
    <name evidence="2" type="ORF">Q5P01_008197</name>
</gene>
<sequence>MPSTQSHLGLLDPERQIMVPSPRLYFIPFSSSLRLIRGQSSALTPTIQRVDIDHPTPSISISPQAPESGNGSGGNNKGALRRF</sequence>
<feature type="region of interest" description="Disordered" evidence="1">
    <location>
        <begin position="52"/>
        <end position="83"/>
    </location>
</feature>
<name>A0AA88SX24_CHASR</name>
<keyword evidence="3" id="KW-1185">Reference proteome</keyword>
<evidence type="ECO:0000313" key="3">
    <source>
        <dbReference type="Proteomes" id="UP001187415"/>
    </source>
</evidence>
<reference evidence="2" key="1">
    <citation type="submission" date="2023-07" db="EMBL/GenBank/DDBJ databases">
        <title>Chromosome-level Genome Assembly of Striped Snakehead (Channa striata).</title>
        <authorList>
            <person name="Liu H."/>
        </authorList>
    </citation>
    <scope>NUCLEOTIDE SEQUENCE</scope>
    <source>
        <strain evidence="2">Gz</strain>
        <tissue evidence="2">Muscle</tissue>
    </source>
</reference>
<protein>
    <submittedName>
        <fullName evidence="2">Uncharacterized protein</fullName>
    </submittedName>
</protein>
<accession>A0AA88SX24</accession>
<dbReference type="Proteomes" id="UP001187415">
    <property type="component" value="Unassembled WGS sequence"/>
</dbReference>
<proteinExistence type="predicted"/>
<evidence type="ECO:0000256" key="1">
    <source>
        <dbReference type="SAM" id="MobiDB-lite"/>
    </source>
</evidence>
<comment type="caution">
    <text evidence="2">The sequence shown here is derived from an EMBL/GenBank/DDBJ whole genome shotgun (WGS) entry which is preliminary data.</text>
</comment>
<feature type="compositionally biased region" description="Polar residues" evidence="1">
    <location>
        <begin position="57"/>
        <end position="67"/>
    </location>
</feature>
<organism evidence="2 3">
    <name type="scientific">Channa striata</name>
    <name type="common">Snakehead murrel</name>
    <name type="synonym">Ophicephalus striatus</name>
    <dbReference type="NCBI Taxonomy" id="64152"/>
    <lineage>
        <taxon>Eukaryota</taxon>
        <taxon>Metazoa</taxon>
        <taxon>Chordata</taxon>
        <taxon>Craniata</taxon>
        <taxon>Vertebrata</taxon>
        <taxon>Euteleostomi</taxon>
        <taxon>Actinopterygii</taxon>
        <taxon>Neopterygii</taxon>
        <taxon>Teleostei</taxon>
        <taxon>Neoteleostei</taxon>
        <taxon>Acanthomorphata</taxon>
        <taxon>Anabantaria</taxon>
        <taxon>Anabantiformes</taxon>
        <taxon>Channoidei</taxon>
        <taxon>Channidae</taxon>
        <taxon>Channa</taxon>
    </lineage>
</organism>